<keyword evidence="1" id="KW-0472">Membrane</keyword>
<evidence type="ECO:0000313" key="3">
    <source>
        <dbReference type="Proteomes" id="UP000678228"/>
    </source>
</evidence>
<dbReference type="AlphaFoldDB" id="A0A940WNQ4"/>
<dbReference type="NCBIfam" id="NF008528">
    <property type="entry name" value="PRK11463.1-2"/>
    <property type="match status" value="1"/>
</dbReference>
<proteinExistence type="predicted"/>
<feature type="transmembrane region" description="Helical" evidence="1">
    <location>
        <begin position="28"/>
        <end position="47"/>
    </location>
</feature>
<dbReference type="Pfam" id="PF04186">
    <property type="entry name" value="FxsA"/>
    <property type="match status" value="1"/>
</dbReference>
<accession>A0A940WNQ4</accession>
<feature type="transmembrane region" description="Helical" evidence="1">
    <location>
        <begin position="67"/>
        <end position="88"/>
    </location>
</feature>
<dbReference type="PANTHER" id="PTHR35335:SF1">
    <property type="entry name" value="UPF0716 PROTEIN FXSA"/>
    <property type="match status" value="1"/>
</dbReference>
<dbReference type="PANTHER" id="PTHR35335">
    <property type="entry name" value="UPF0716 PROTEIN FXSA"/>
    <property type="match status" value="1"/>
</dbReference>
<evidence type="ECO:0000313" key="2">
    <source>
        <dbReference type="EMBL" id="MBP3949745.1"/>
    </source>
</evidence>
<reference evidence="2" key="1">
    <citation type="submission" date="2021-03" db="EMBL/GenBank/DDBJ databases">
        <title>Bacillus suaedae sp. nov., isolated from Suaeda aralocaspica.</title>
        <authorList>
            <person name="Lei R.F.R."/>
        </authorList>
    </citation>
    <scope>NUCLEOTIDE SEQUENCE</scope>
    <source>
        <strain evidence="2">YZJH907-2</strain>
    </source>
</reference>
<dbReference type="RefSeq" id="WP_210595120.1">
    <property type="nucleotide sequence ID" value="NZ_JAGKSQ010000001.1"/>
</dbReference>
<dbReference type="EMBL" id="JAGKSQ010000001">
    <property type="protein sequence ID" value="MBP3949745.1"/>
    <property type="molecule type" value="Genomic_DNA"/>
</dbReference>
<keyword evidence="1" id="KW-0812">Transmembrane</keyword>
<name>A0A940WNQ4_9BACI</name>
<comment type="caution">
    <text evidence="2">The sequence shown here is derived from an EMBL/GenBank/DDBJ whole genome shotgun (WGS) entry which is preliminary data.</text>
</comment>
<evidence type="ECO:0000256" key="1">
    <source>
        <dbReference type="SAM" id="Phobius"/>
    </source>
</evidence>
<sequence>MFRLLLILIILVPALEIALLIVSGNTLGVWPTIALIIGTGVLGAWLAKKEGLQTIKLAQLQMQQGQLPSGVILDGVCILVGGVVLLTPGFITDAIGFFLLIPQTRATAKVLLTKLINRMIKNGNFIIMNRR</sequence>
<dbReference type="InterPro" id="IPR007313">
    <property type="entry name" value="FxsA"/>
</dbReference>
<gene>
    <name evidence="2" type="primary">fxsA</name>
    <name evidence="2" type="ORF">J7W16_01280</name>
</gene>
<keyword evidence="3" id="KW-1185">Reference proteome</keyword>
<protein>
    <submittedName>
        <fullName evidence="2">Membrane protein FxsA</fullName>
    </submittedName>
</protein>
<dbReference type="GO" id="GO:0016020">
    <property type="term" value="C:membrane"/>
    <property type="evidence" value="ECO:0007669"/>
    <property type="project" value="InterPro"/>
</dbReference>
<dbReference type="Proteomes" id="UP000678228">
    <property type="component" value="Unassembled WGS sequence"/>
</dbReference>
<organism evidence="2 3">
    <name type="scientific">Halalkalibacter suaedae</name>
    <dbReference type="NCBI Taxonomy" id="2822140"/>
    <lineage>
        <taxon>Bacteria</taxon>
        <taxon>Bacillati</taxon>
        <taxon>Bacillota</taxon>
        <taxon>Bacilli</taxon>
        <taxon>Bacillales</taxon>
        <taxon>Bacillaceae</taxon>
        <taxon>Halalkalibacter</taxon>
    </lineage>
</organism>
<keyword evidence="1" id="KW-1133">Transmembrane helix</keyword>